<keyword evidence="7" id="KW-1185">Reference proteome</keyword>
<evidence type="ECO:0000256" key="1">
    <source>
        <dbReference type="ARBA" id="ARBA00004442"/>
    </source>
</evidence>
<gene>
    <name evidence="6" type="ORF">AALB_3616</name>
</gene>
<organism evidence="6 7">
    <name type="scientific">Agarivorans albus MKT 106</name>
    <dbReference type="NCBI Taxonomy" id="1331007"/>
    <lineage>
        <taxon>Bacteria</taxon>
        <taxon>Pseudomonadati</taxon>
        <taxon>Pseudomonadota</taxon>
        <taxon>Gammaproteobacteria</taxon>
        <taxon>Alteromonadales</taxon>
        <taxon>Alteromonadaceae</taxon>
        <taxon>Agarivorans</taxon>
    </lineage>
</organism>
<evidence type="ECO:0000256" key="3">
    <source>
        <dbReference type="ARBA" id="ARBA00023237"/>
    </source>
</evidence>
<dbReference type="GO" id="GO:0009279">
    <property type="term" value="C:cell outer membrane"/>
    <property type="evidence" value="ECO:0007669"/>
    <property type="project" value="UniProtKB-SubCell"/>
</dbReference>
<proteinExistence type="predicted"/>
<dbReference type="PANTHER" id="PTHR30329">
    <property type="entry name" value="STATOR ELEMENT OF FLAGELLAR MOTOR COMPLEX"/>
    <property type="match status" value="1"/>
</dbReference>
<evidence type="ECO:0000259" key="5">
    <source>
        <dbReference type="PROSITE" id="PS51123"/>
    </source>
</evidence>
<comment type="caution">
    <text evidence="6">The sequence shown here is derived from an EMBL/GenBank/DDBJ whole genome shotgun (WGS) entry which is preliminary data.</text>
</comment>
<evidence type="ECO:0000313" key="7">
    <source>
        <dbReference type="Proteomes" id="UP000014461"/>
    </source>
</evidence>
<dbReference type="Proteomes" id="UP000014461">
    <property type="component" value="Unassembled WGS sequence"/>
</dbReference>
<dbReference type="STRING" id="1331007.AALB_3616"/>
<evidence type="ECO:0000256" key="4">
    <source>
        <dbReference type="PROSITE-ProRule" id="PRU00473"/>
    </source>
</evidence>
<dbReference type="EMBL" id="BARX01000029">
    <property type="protein sequence ID" value="GAD03536.1"/>
    <property type="molecule type" value="Genomic_DNA"/>
</dbReference>
<dbReference type="OrthoDB" id="9805832at2"/>
<dbReference type="PRINTS" id="PR01021">
    <property type="entry name" value="OMPADOMAIN"/>
</dbReference>
<reference evidence="6" key="1">
    <citation type="journal article" date="2013" name="Genome Announc.">
        <title>Draft Genome Sequence of Agarivorans albus Strain MKT 106T, an Agarolytic Marine Bacterium.</title>
        <authorList>
            <person name="Yasuike M."/>
            <person name="Nakamura Y."/>
            <person name="Kai W."/>
            <person name="Fujiwara A."/>
            <person name="Fukui Y."/>
            <person name="Satomi M."/>
            <person name="Sano M."/>
        </authorList>
    </citation>
    <scope>NUCLEOTIDE SEQUENCE [LARGE SCALE GENOMIC DNA]</scope>
</reference>
<dbReference type="Gene3D" id="3.30.1330.60">
    <property type="entry name" value="OmpA-like domain"/>
    <property type="match status" value="1"/>
</dbReference>
<dbReference type="CDD" id="cd07185">
    <property type="entry name" value="OmpA_C-like"/>
    <property type="match status" value="1"/>
</dbReference>
<accession>R9PU46</accession>
<dbReference type="InterPro" id="IPR006664">
    <property type="entry name" value="OMP_bac"/>
</dbReference>
<comment type="subcellular location">
    <subcellularLocation>
        <location evidence="1">Cell outer membrane</location>
    </subcellularLocation>
</comment>
<dbReference type="InterPro" id="IPR050330">
    <property type="entry name" value="Bact_OuterMem_StrucFunc"/>
</dbReference>
<name>R9PU46_AGAAL</name>
<feature type="domain" description="OmpA-like" evidence="5">
    <location>
        <begin position="65"/>
        <end position="178"/>
    </location>
</feature>
<dbReference type="Pfam" id="PF00691">
    <property type="entry name" value="OmpA"/>
    <property type="match status" value="1"/>
</dbReference>
<dbReference type="InterPro" id="IPR036737">
    <property type="entry name" value="OmpA-like_sf"/>
</dbReference>
<dbReference type="PROSITE" id="PS51257">
    <property type="entry name" value="PROKAR_LIPOPROTEIN"/>
    <property type="match status" value="1"/>
</dbReference>
<evidence type="ECO:0000256" key="2">
    <source>
        <dbReference type="ARBA" id="ARBA00023136"/>
    </source>
</evidence>
<sequence>MIKLIATVFSASLLIACSHQPDTQLSRHQIDDLRDHDNDGVINQRDKCRNTQAGTIVDNNGCAVWLSHQSYLVQSILFDLDSATLRSDQTETLNKIALQLKQQPTLQVTLIGDTSSEGSEDYNHQLAVKRTNAISQALFDKGISPDQILVQEYYQETEYTAKLEQRKRRVIAVFKEQQLQAQQQWTIYSSEQGTNQQGVKQ</sequence>
<dbReference type="SUPFAM" id="SSF103088">
    <property type="entry name" value="OmpA-like"/>
    <property type="match status" value="1"/>
</dbReference>
<keyword evidence="3" id="KW-0998">Cell outer membrane</keyword>
<evidence type="ECO:0000313" key="6">
    <source>
        <dbReference type="EMBL" id="GAD03536.1"/>
    </source>
</evidence>
<dbReference type="RefSeq" id="WP_016403303.1">
    <property type="nucleotide sequence ID" value="NZ_BARX01000029.1"/>
</dbReference>
<dbReference type="PANTHER" id="PTHR30329:SF21">
    <property type="entry name" value="LIPOPROTEIN YIAD-RELATED"/>
    <property type="match status" value="1"/>
</dbReference>
<dbReference type="InterPro" id="IPR006665">
    <property type="entry name" value="OmpA-like"/>
</dbReference>
<dbReference type="AlphaFoldDB" id="R9PU46"/>
<protein>
    <submittedName>
        <fullName evidence="6">Outer membrane protein</fullName>
    </submittedName>
</protein>
<dbReference type="PROSITE" id="PS51123">
    <property type="entry name" value="OMPA_2"/>
    <property type="match status" value="1"/>
</dbReference>
<keyword evidence="2 4" id="KW-0472">Membrane</keyword>